<dbReference type="EMBL" id="LHPG02000002">
    <property type="protein sequence ID" value="PRW60426.1"/>
    <property type="molecule type" value="Genomic_DNA"/>
</dbReference>
<sequence length="194" mass="21288">MKATLVASARPAAALRAVPAPRPAARPLSARPLSLSVRTHAVGNVISDIGKYLSEAASQIFHPQTDSVPWEKSGKPFTGKIVHHEEVSRLRLLETAVDAAVADIQKSIDEAPEGGDTPKQSEVGDVVTTTIQRVFGNNFKGDETEPKQWISGGYGSRGRHRSQRELRHEYDRLTRFQSVVKKVARDVEQANKDM</sequence>
<organism evidence="2 3">
    <name type="scientific">Chlorella sorokiniana</name>
    <name type="common">Freshwater green alga</name>
    <dbReference type="NCBI Taxonomy" id="3076"/>
    <lineage>
        <taxon>Eukaryota</taxon>
        <taxon>Viridiplantae</taxon>
        <taxon>Chlorophyta</taxon>
        <taxon>core chlorophytes</taxon>
        <taxon>Trebouxiophyceae</taxon>
        <taxon>Chlorellales</taxon>
        <taxon>Chlorellaceae</taxon>
        <taxon>Chlorella clade</taxon>
        <taxon>Chlorella</taxon>
    </lineage>
</organism>
<proteinExistence type="predicted"/>
<gene>
    <name evidence="2" type="ORF">C2E21_0763</name>
</gene>
<keyword evidence="3" id="KW-1185">Reference proteome</keyword>
<dbReference type="OrthoDB" id="509116at2759"/>
<accession>A0A2P6U281</accession>
<reference evidence="2 3" key="1">
    <citation type="journal article" date="2018" name="Plant J.">
        <title>Genome sequences of Chlorella sorokiniana UTEX 1602 and Micractinium conductrix SAG 241.80: implications to maltose excretion by a green alga.</title>
        <authorList>
            <person name="Arriola M.B."/>
            <person name="Velmurugan N."/>
            <person name="Zhang Y."/>
            <person name="Plunkett M.H."/>
            <person name="Hondzo H."/>
            <person name="Barney B.M."/>
        </authorList>
    </citation>
    <scope>NUCLEOTIDE SEQUENCE [LARGE SCALE GENOMIC DNA]</scope>
    <source>
        <strain evidence="3">UTEX 1602</strain>
    </source>
</reference>
<evidence type="ECO:0000256" key="1">
    <source>
        <dbReference type="SAM" id="MobiDB-lite"/>
    </source>
</evidence>
<dbReference type="GO" id="GO:0016757">
    <property type="term" value="F:glycosyltransferase activity"/>
    <property type="evidence" value="ECO:0007669"/>
    <property type="project" value="UniProtKB-KW"/>
</dbReference>
<name>A0A2P6U281_CHLSO</name>
<keyword evidence="2" id="KW-0328">Glycosyltransferase</keyword>
<dbReference type="AlphaFoldDB" id="A0A2P6U281"/>
<evidence type="ECO:0000313" key="2">
    <source>
        <dbReference type="EMBL" id="PRW60426.1"/>
    </source>
</evidence>
<feature type="region of interest" description="Disordered" evidence="1">
    <location>
        <begin position="142"/>
        <end position="165"/>
    </location>
</feature>
<dbReference type="Proteomes" id="UP000239899">
    <property type="component" value="Unassembled WGS sequence"/>
</dbReference>
<keyword evidence="2" id="KW-0808">Transferase</keyword>
<evidence type="ECO:0000313" key="3">
    <source>
        <dbReference type="Proteomes" id="UP000239899"/>
    </source>
</evidence>
<protein>
    <submittedName>
        <fullName evidence="2">Nicotinate phosphoribosyltransferase</fullName>
    </submittedName>
</protein>
<comment type="caution">
    <text evidence="2">The sequence shown here is derived from an EMBL/GenBank/DDBJ whole genome shotgun (WGS) entry which is preliminary data.</text>
</comment>